<accession>A0A8J3WMR1</accession>
<keyword evidence="2" id="KW-1185">Reference proteome</keyword>
<comment type="caution">
    <text evidence="1">The sequence shown here is derived from an EMBL/GenBank/DDBJ whole genome shotgun (WGS) entry which is preliminary data.</text>
</comment>
<dbReference type="Proteomes" id="UP000619788">
    <property type="component" value="Unassembled WGS sequence"/>
</dbReference>
<reference evidence="1 2" key="1">
    <citation type="submission" date="2021-01" db="EMBL/GenBank/DDBJ databases">
        <title>Whole genome shotgun sequence of Planobispora siamensis NBRC 107568.</title>
        <authorList>
            <person name="Komaki H."/>
            <person name="Tamura T."/>
        </authorList>
    </citation>
    <scope>NUCLEOTIDE SEQUENCE [LARGE SCALE GENOMIC DNA]</scope>
    <source>
        <strain evidence="1 2">NBRC 107568</strain>
    </source>
</reference>
<gene>
    <name evidence="1" type="ORF">Psi01_55250</name>
</gene>
<evidence type="ECO:0000313" key="1">
    <source>
        <dbReference type="EMBL" id="GIH94895.1"/>
    </source>
</evidence>
<sequence length="101" mass="11345">MLIQLTMRRTGGVPVPSSPIDGIRIMALLPSRWHKDLTQATGDIVIRVRTDGDTTSADVRAEVTEILANPEVGHWELVTCRPLHARHDERHDEQDSAKEEK</sequence>
<organism evidence="1 2">
    <name type="scientific">Planobispora siamensis</name>
    <dbReference type="NCBI Taxonomy" id="936338"/>
    <lineage>
        <taxon>Bacteria</taxon>
        <taxon>Bacillati</taxon>
        <taxon>Actinomycetota</taxon>
        <taxon>Actinomycetes</taxon>
        <taxon>Streptosporangiales</taxon>
        <taxon>Streptosporangiaceae</taxon>
        <taxon>Planobispora</taxon>
    </lineage>
</organism>
<protein>
    <submittedName>
        <fullName evidence="1">Uncharacterized protein</fullName>
    </submittedName>
</protein>
<dbReference type="EMBL" id="BOOJ01000047">
    <property type="protein sequence ID" value="GIH94895.1"/>
    <property type="molecule type" value="Genomic_DNA"/>
</dbReference>
<proteinExistence type="predicted"/>
<dbReference type="RefSeq" id="WP_204067006.1">
    <property type="nucleotide sequence ID" value="NZ_BOOJ01000047.1"/>
</dbReference>
<dbReference type="AlphaFoldDB" id="A0A8J3WMR1"/>
<name>A0A8J3WMR1_9ACTN</name>
<evidence type="ECO:0000313" key="2">
    <source>
        <dbReference type="Proteomes" id="UP000619788"/>
    </source>
</evidence>